<feature type="site" description="Interaction with DNA" evidence="10">
    <location>
        <position position="151"/>
    </location>
</feature>
<dbReference type="PANTHER" id="PTHR42785">
    <property type="entry name" value="DNA TOPOISOMERASE, TYPE IA, CORE"/>
    <property type="match status" value="1"/>
</dbReference>
<keyword evidence="8 10" id="KW-0238">DNA-binding</keyword>
<evidence type="ECO:0000313" key="14">
    <source>
        <dbReference type="Proteomes" id="UP000593892"/>
    </source>
</evidence>
<dbReference type="HAMAP" id="MF_00952">
    <property type="entry name" value="Topoisom_1_prok"/>
    <property type="match status" value="1"/>
</dbReference>
<feature type="site" description="Interaction with DNA" evidence="10">
    <location>
        <position position="146"/>
    </location>
</feature>
<dbReference type="GO" id="GO:0006265">
    <property type="term" value="P:DNA topological change"/>
    <property type="evidence" value="ECO:0007669"/>
    <property type="project" value="UniProtKB-UniRule"/>
</dbReference>
<dbReference type="EC" id="5.6.2.1" evidence="10"/>
<keyword evidence="3" id="KW-0479">Metal-binding</keyword>
<dbReference type="KEGG" id="pfer:IRI77_01810"/>
<evidence type="ECO:0000256" key="2">
    <source>
        <dbReference type="ARBA" id="ARBA00009446"/>
    </source>
</evidence>
<comment type="subunit">
    <text evidence="10">Monomer.</text>
</comment>
<evidence type="ECO:0000256" key="5">
    <source>
        <dbReference type="ARBA" id="ARBA00022833"/>
    </source>
</evidence>
<feature type="site" description="Interaction with DNA" evidence="10">
    <location>
        <position position="142"/>
    </location>
</feature>
<dbReference type="Gene3D" id="2.70.20.10">
    <property type="entry name" value="Topoisomerase I, domain 3"/>
    <property type="match status" value="1"/>
</dbReference>
<feature type="site" description="Interaction with DNA" evidence="10">
    <location>
        <position position="33"/>
    </location>
</feature>
<dbReference type="Gene3D" id="3.30.65.10">
    <property type="entry name" value="Bacterial Topoisomerase I, domain 1"/>
    <property type="match status" value="4"/>
</dbReference>
<dbReference type="GO" id="GO:0003677">
    <property type="term" value="F:DNA binding"/>
    <property type="evidence" value="ECO:0007669"/>
    <property type="project" value="UniProtKB-KW"/>
</dbReference>
<dbReference type="InterPro" id="IPR006171">
    <property type="entry name" value="TOPRIM_dom"/>
</dbReference>
<evidence type="ECO:0000256" key="3">
    <source>
        <dbReference type="ARBA" id="ARBA00022723"/>
    </source>
</evidence>
<dbReference type="Proteomes" id="UP000593892">
    <property type="component" value="Chromosome"/>
</dbReference>
<dbReference type="Pfam" id="PF01131">
    <property type="entry name" value="Topoisom_bac"/>
    <property type="match status" value="1"/>
</dbReference>
<evidence type="ECO:0000256" key="4">
    <source>
        <dbReference type="ARBA" id="ARBA00022771"/>
    </source>
</evidence>
<dbReference type="CDD" id="cd03363">
    <property type="entry name" value="TOPRIM_TopoIA_TopoI"/>
    <property type="match status" value="1"/>
</dbReference>
<dbReference type="Gene3D" id="3.40.50.140">
    <property type="match status" value="1"/>
</dbReference>
<dbReference type="SUPFAM" id="SSF56712">
    <property type="entry name" value="Prokaryotic type I DNA topoisomerase"/>
    <property type="match status" value="1"/>
</dbReference>
<dbReference type="PRINTS" id="PR00417">
    <property type="entry name" value="PRTPISMRASEI"/>
</dbReference>
<dbReference type="InterPro" id="IPR034149">
    <property type="entry name" value="TOPRIM_TopoI"/>
</dbReference>
<feature type="site" description="Interaction with DNA" evidence="10">
    <location>
        <position position="502"/>
    </location>
</feature>
<dbReference type="Gene3D" id="1.10.290.10">
    <property type="entry name" value="Topoisomerase I, domain 4"/>
    <property type="match status" value="1"/>
</dbReference>
<sequence>MAKSLVIVESPAKAKTIGKYLGKGFTVKASLGHVKDLPKNDIAVDVDHDFRPSYVVIEGKKKLIDELRKAAKESDAIYLAADPDREGEAICYHLQEELQPKKGEGPSVYRVTFNEITANAVRKAFETPRAVDTNLVDAQQARRVLDRLVGYKISPLLWDKVRRGLSAGRVQTVALRMIVDREREIRSFVKQEYWSVEVHLNAKKAPVLKANLAKRDGVNVEIADQTSADAIVTALEGAQYVVRTVTTREKRRHAVPPFITSTLQQESARKLRFSVKRTMMLAQRLYEGVELGEEGSVGLITYMRTDSTRVSDDALKEVREMIGQRFGEQYLPESPNVYKTKKAAQDAHEAIRPTSAMRHPDQVAPYLSEDELKVYRLVWMRFVASQMTPAVFDQTTIEVVAQGTDSSEYLMRATGSVPKFDGFQAVYKEGKDQKDEEDDEESARLPQVSDGETLRFKAIHPEQHFTEPPPRFTEATLVKELESDGVGRPSTYASILSTIQEREYVKREGGKFIPTELGVVVTELLVESFADIFDVNYTARMEDDLDQIEEGKLDWHVAMADFYNRFLKDLEEAERSMRDIKRMELPTDQICEKCGKPMVIKWGKHGSFLACTGYPECTNTRQLNKGIHELDSPENGEEKVEISEQDATEYCPNCGREMVLKKGRFGTFLACTGYPDCKTTKQLGQAQKQPDVILDEKCPLCDHNLVTKSGRFGEFTACSNYPTCKYVKQKTIGVMCPQCGTGEISERRSKRGKTFYGCTRYPDCDFVAWARPIPEKCPECGSPYLVDKVLKSGHFAQCPNKECKYKREVAETPVPA</sequence>
<keyword evidence="4" id="KW-0863">Zinc-finger</keyword>
<dbReference type="PROSITE" id="PS50880">
    <property type="entry name" value="TOPRIM"/>
    <property type="match status" value="1"/>
</dbReference>
<proteinExistence type="inferred from homology"/>
<feature type="site" description="Interaction with DNA" evidence="10">
    <location>
        <position position="158"/>
    </location>
</feature>
<dbReference type="EMBL" id="CP063849">
    <property type="protein sequence ID" value="QOY88723.1"/>
    <property type="molecule type" value="Genomic_DNA"/>
</dbReference>
<dbReference type="InterPro" id="IPR023406">
    <property type="entry name" value="Topo_IA_AS"/>
</dbReference>
<evidence type="ECO:0000256" key="9">
    <source>
        <dbReference type="ARBA" id="ARBA00023235"/>
    </source>
</evidence>
<keyword evidence="9 10" id="KW-0413">Isomerase</keyword>
<feature type="domain" description="Topo IA-type catalytic" evidence="12">
    <location>
        <begin position="132"/>
        <end position="570"/>
    </location>
</feature>
<evidence type="ECO:0000256" key="1">
    <source>
        <dbReference type="ARBA" id="ARBA00000213"/>
    </source>
</evidence>
<dbReference type="GO" id="GO:0005694">
    <property type="term" value="C:chromosome"/>
    <property type="evidence" value="ECO:0007669"/>
    <property type="project" value="InterPro"/>
</dbReference>
<dbReference type="Gene3D" id="1.10.460.10">
    <property type="entry name" value="Topoisomerase I, domain 2"/>
    <property type="match status" value="1"/>
</dbReference>
<dbReference type="PANTHER" id="PTHR42785:SF1">
    <property type="entry name" value="DNA TOPOISOMERASE"/>
    <property type="match status" value="1"/>
</dbReference>
<feature type="active site" description="O-(5'-phospho-DNA)-tyrosine intermediate" evidence="10">
    <location>
        <position position="302"/>
    </location>
</feature>
<feature type="site" description="Interaction with DNA" evidence="10">
    <location>
        <position position="304"/>
    </location>
</feature>
<dbReference type="SMART" id="SM00437">
    <property type="entry name" value="TOP1Ac"/>
    <property type="match status" value="1"/>
</dbReference>
<evidence type="ECO:0000256" key="10">
    <source>
        <dbReference type="HAMAP-Rule" id="MF_00952"/>
    </source>
</evidence>
<dbReference type="PROSITE" id="PS52039">
    <property type="entry name" value="TOPO_IA_2"/>
    <property type="match status" value="1"/>
</dbReference>
<evidence type="ECO:0000256" key="6">
    <source>
        <dbReference type="ARBA" id="ARBA00022842"/>
    </source>
</evidence>
<gene>
    <name evidence="10 13" type="primary">topA</name>
    <name evidence="13" type="ORF">IRI77_01810</name>
</gene>
<evidence type="ECO:0000313" key="13">
    <source>
        <dbReference type="EMBL" id="QOY88723.1"/>
    </source>
</evidence>
<dbReference type="InterPro" id="IPR013498">
    <property type="entry name" value="Topo_IA_Znf"/>
</dbReference>
<dbReference type="InterPro" id="IPR028612">
    <property type="entry name" value="Topoisom_1_IA"/>
</dbReference>
<feature type="region of interest" description="Interaction with DNA" evidence="10">
    <location>
        <begin position="166"/>
        <end position="171"/>
    </location>
</feature>
<dbReference type="GO" id="GO:0003917">
    <property type="term" value="F:DNA topoisomerase type I (single strand cut, ATP-independent) activity"/>
    <property type="evidence" value="ECO:0007669"/>
    <property type="project" value="UniProtKB-UniRule"/>
</dbReference>
<evidence type="ECO:0000259" key="12">
    <source>
        <dbReference type="PROSITE" id="PS52039"/>
    </source>
</evidence>
<evidence type="ECO:0000259" key="11">
    <source>
        <dbReference type="PROSITE" id="PS50880"/>
    </source>
</evidence>
<dbReference type="SUPFAM" id="SSF57783">
    <property type="entry name" value="Zinc beta-ribbon"/>
    <property type="match status" value="3"/>
</dbReference>
<dbReference type="RefSeq" id="WP_194450385.1">
    <property type="nucleotide sequence ID" value="NZ_CP063849.1"/>
</dbReference>
<dbReference type="CDD" id="cd00186">
    <property type="entry name" value="TOP1Ac"/>
    <property type="match status" value="1"/>
</dbReference>
<dbReference type="InterPro" id="IPR023405">
    <property type="entry name" value="Topo_IA_core_domain"/>
</dbReference>
<dbReference type="InterPro" id="IPR013825">
    <property type="entry name" value="Topo_IA_cen_sub2"/>
</dbReference>
<evidence type="ECO:0000256" key="7">
    <source>
        <dbReference type="ARBA" id="ARBA00023029"/>
    </source>
</evidence>
<evidence type="ECO:0000256" key="8">
    <source>
        <dbReference type="ARBA" id="ARBA00023125"/>
    </source>
</evidence>
<dbReference type="AlphaFoldDB" id="A0A7S7NS34"/>
<dbReference type="Pfam" id="PF01751">
    <property type="entry name" value="Toprim"/>
    <property type="match status" value="1"/>
</dbReference>
<keyword evidence="6" id="KW-0460">Magnesium</keyword>
<feature type="site" description="Interaction with DNA" evidence="10">
    <location>
        <position position="143"/>
    </location>
</feature>
<dbReference type="Pfam" id="PF01396">
    <property type="entry name" value="Zn_ribbon_Top1"/>
    <property type="match status" value="5"/>
</dbReference>
<dbReference type="NCBIfam" id="TIGR01051">
    <property type="entry name" value="topA_bact"/>
    <property type="match status" value="1"/>
</dbReference>
<dbReference type="InterPro" id="IPR003601">
    <property type="entry name" value="Topo_IA_2"/>
</dbReference>
<dbReference type="InterPro" id="IPR003602">
    <property type="entry name" value="Topo_IA_DNA-bd_dom"/>
</dbReference>
<dbReference type="PROSITE" id="PS00396">
    <property type="entry name" value="TOPO_IA_1"/>
    <property type="match status" value="1"/>
</dbReference>
<dbReference type="SMART" id="SM00493">
    <property type="entry name" value="TOPRIM"/>
    <property type="match status" value="1"/>
</dbReference>
<keyword evidence="7 10" id="KW-0799">Topoisomerase</keyword>
<accession>A0A7S7NS34</accession>
<keyword evidence="5" id="KW-0862">Zinc</keyword>
<dbReference type="InterPro" id="IPR013826">
    <property type="entry name" value="Topo_IA_cen_sub3"/>
</dbReference>
<dbReference type="InterPro" id="IPR000380">
    <property type="entry name" value="Topo_IA"/>
</dbReference>
<dbReference type="InterPro" id="IPR013497">
    <property type="entry name" value="Topo_IA_cen"/>
</dbReference>
<dbReference type="InterPro" id="IPR005733">
    <property type="entry name" value="TopoI_bac-type"/>
</dbReference>
<protein>
    <recommendedName>
        <fullName evidence="10">DNA topoisomerase 1</fullName>
        <ecNumber evidence="10">5.6.2.1</ecNumber>
    </recommendedName>
    <alternativeName>
        <fullName evidence="10">DNA topoisomerase I</fullName>
    </alternativeName>
</protein>
<organism evidence="13 14">
    <name type="scientific">Paludibaculum fermentans</name>
    <dbReference type="NCBI Taxonomy" id="1473598"/>
    <lineage>
        <taxon>Bacteria</taxon>
        <taxon>Pseudomonadati</taxon>
        <taxon>Acidobacteriota</taxon>
        <taxon>Terriglobia</taxon>
        <taxon>Bryobacterales</taxon>
        <taxon>Bryobacteraceae</taxon>
        <taxon>Paludibaculum</taxon>
    </lineage>
</organism>
<comment type="similarity">
    <text evidence="2 10">Belongs to the type IA topoisomerase family.</text>
</comment>
<dbReference type="SMART" id="SM00436">
    <property type="entry name" value="TOP1Bc"/>
    <property type="match status" value="1"/>
</dbReference>
<dbReference type="GO" id="GO:0008270">
    <property type="term" value="F:zinc ion binding"/>
    <property type="evidence" value="ECO:0007669"/>
    <property type="project" value="UniProtKB-KW"/>
</dbReference>
<keyword evidence="14" id="KW-1185">Reference proteome</keyword>
<comment type="catalytic activity">
    <reaction evidence="1 10">
        <text>ATP-independent breakage of single-stranded DNA, followed by passage and rejoining.</text>
        <dbReference type="EC" id="5.6.2.1"/>
    </reaction>
</comment>
<reference evidence="13 14" key="1">
    <citation type="submission" date="2020-10" db="EMBL/GenBank/DDBJ databases">
        <title>Complete genome sequence of Paludibaculum fermentans P105T, a facultatively anaerobic acidobacterium capable of dissimilatory Fe(III) reduction.</title>
        <authorList>
            <person name="Dedysh S.N."/>
            <person name="Beletsky A.V."/>
            <person name="Kulichevskaya I.S."/>
            <person name="Mardanov A.V."/>
            <person name="Ravin N.V."/>
        </authorList>
    </citation>
    <scope>NUCLEOTIDE SEQUENCE [LARGE SCALE GENOMIC DNA]</scope>
    <source>
        <strain evidence="13 14">P105</strain>
    </source>
</reference>
<name>A0A7S7NS34_PALFE</name>
<comment type="function">
    <text evidence="10">Releases the supercoiling and torsional tension of DNA, which is introduced during the DNA replication and transcription, by transiently cleaving and rejoining one strand of the DNA duplex. Introduces a single-strand break via transesterification at a target site in duplex DNA. The scissile phosphodiester is attacked by the catalytic tyrosine of the enzyme, resulting in the formation of a DNA-(5'-phosphotyrosyl)-enzyme intermediate and the expulsion of a 3'-OH DNA strand. The free DNA strand then undergoes passage around the unbroken strand, thus removing DNA supercoils. Finally, in the religation step, the DNA 3'-OH attacks the covalent intermediate to expel the active-site tyrosine and restore the DNA phosphodiester backbone.</text>
</comment>
<feature type="domain" description="Toprim" evidence="11">
    <location>
        <begin position="3"/>
        <end position="116"/>
    </location>
</feature>
<dbReference type="InterPro" id="IPR013824">
    <property type="entry name" value="Topo_IA_cen_sub1"/>
</dbReference>